<dbReference type="EMBL" id="BRXW01000667">
    <property type="protein sequence ID" value="GMH73203.1"/>
    <property type="molecule type" value="Genomic_DNA"/>
</dbReference>
<accession>A0A9W7EC21</accession>
<organism evidence="1 2">
    <name type="scientific">Triparma laevis f. longispina</name>
    <dbReference type="NCBI Taxonomy" id="1714387"/>
    <lineage>
        <taxon>Eukaryota</taxon>
        <taxon>Sar</taxon>
        <taxon>Stramenopiles</taxon>
        <taxon>Ochrophyta</taxon>
        <taxon>Bolidophyceae</taxon>
        <taxon>Parmales</taxon>
        <taxon>Triparmaceae</taxon>
        <taxon>Triparma</taxon>
    </lineage>
</organism>
<gene>
    <name evidence="1" type="ORF">TrLO_g13726</name>
</gene>
<protein>
    <submittedName>
        <fullName evidence="1">Uncharacterized protein</fullName>
    </submittedName>
</protein>
<evidence type="ECO:0000313" key="2">
    <source>
        <dbReference type="Proteomes" id="UP001165122"/>
    </source>
</evidence>
<comment type="caution">
    <text evidence="1">The sequence shown here is derived from an EMBL/GenBank/DDBJ whole genome shotgun (WGS) entry which is preliminary data.</text>
</comment>
<reference evidence="2" key="1">
    <citation type="journal article" date="2023" name="Commun. Biol.">
        <title>Genome analysis of Parmales, the sister group of diatoms, reveals the evolutionary specialization of diatoms from phago-mixotrophs to photoautotrophs.</title>
        <authorList>
            <person name="Ban H."/>
            <person name="Sato S."/>
            <person name="Yoshikawa S."/>
            <person name="Yamada K."/>
            <person name="Nakamura Y."/>
            <person name="Ichinomiya M."/>
            <person name="Sato N."/>
            <person name="Blanc-Mathieu R."/>
            <person name="Endo H."/>
            <person name="Kuwata A."/>
            <person name="Ogata H."/>
        </authorList>
    </citation>
    <scope>NUCLEOTIDE SEQUENCE [LARGE SCALE GENOMIC DNA]</scope>
    <source>
        <strain evidence="2">NIES 3700</strain>
    </source>
</reference>
<dbReference type="Proteomes" id="UP001165122">
    <property type="component" value="Unassembled WGS sequence"/>
</dbReference>
<proteinExistence type="predicted"/>
<name>A0A9W7EC21_9STRA</name>
<keyword evidence="2" id="KW-1185">Reference proteome</keyword>
<dbReference type="AlphaFoldDB" id="A0A9W7EC21"/>
<sequence>MPGFIEWMLTPEFRRHLLTCIPLDALLTTISISKEFEETTREYIARRVEDGEMIFHRGVDSVIDFDNSLKRRGRSL</sequence>
<evidence type="ECO:0000313" key="1">
    <source>
        <dbReference type="EMBL" id="GMH73203.1"/>
    </source>
</evidence>